<dbReference type="Proteomes" id="UP000286246">
    <property type="component" value="Unassembled WGS sequence"/>
</dbReference>
<organism evidence="1 2">
    <name type="scientific">Sphingobacterium detergens</name>
    <dbReference type="NCBI Taxonomy" id="1145106"/>
    <lineage>
        <taxon>Bacteria</taxon>
        <taxon>Pseudomonadati</taxon>
        <taxon>Bacteroidota</taxon>
        <taxon>Sphingobacteriia</taxon>
        <taxon>Sphingobacteriales</taxon>
        <taxon>Sphingobacteriaceae</taxon>
        <taxon>Sphingobacterium</taxon>
    </lineage>
</organism>
<comment type="caution">
    <text evidence="1">The sequence shown here is derived from an EMBL/GenBank/DDBJ whole genome shotgun (WGS) entry which is preliminary data.</text>
</comment>
<proteinExistence type="predicted"/>
<evidence type="ECO:0000313" key="2">
    <source>
        <dbReference type="Proteomes" id="UP000286246"/>
    </source>
</evidence>
<protein>
    <submittedName>
        <fullName evidence="1">Uncharacterized protein</fullName>
    </submittedName>
</protein>
<dbReference type="AlphaFoldDB" id="A0A420AIK8"/>
<name>A0A420AIK8_SPHD1</name>
<evidence type="ECO:0000313" key="1">
    <source>
        <dbReference type="EMBL" id="RKE44347.1"/>
    </source>
</evidence>
<sequence length="41" mass="4782">MTANFHFTLSDQYNFFKLVSFPRQKLQIAGMLLTKMILISS</sequence>
<gene>
    <name evidence="1" type="ORF">DFQ12_4816</name>
</gene>
<keyword evidence="2" id="KW-1185">Reference proteome</keyword>
<reference evidence="1 2" key="1">
    <citation type="submission" date="2018-09" db="EMBL/GenBank/DDBJ databases">
        <title>Genomic Encyclopedia of Type Strains, Phase III (KMG-III): the genomes of soil and plant-associated and newly described type strains.</title>
        <authorList>
            <person name="Whitman W."/>
        </authorList>
    </citation>
    <scope>NUCLEOTIDE SEQUENCE [LARGE SCALE GENOMIC DNA]</scope>
    <source>
        <strain evidence="1 2">CECT 7938</strain>
    </source>
</reference>
<dbReference type="EMBL" id="RAPY01000006">
    <property type="protein sequence ID" value="RKE44347.1"/>
    <property type="molecule type" value="Genomic_DNA"/>
</dbReference>
<accession>A0A420AIK8</accession>